<dbReference type="AlphaFoldDB" id="A0A7S0ANU9"/>
<evidence type="ECO:0000256" key="1">
    <source>
        <dbReference type="SAM" id="MobiDB-lite"/>
    </source>
</evidence>
<evidence type="ECO:0000313" key="2">
    <source>
        <dbReference type="EMBL" id="CAD8369362.1"/>
    </source>
</evidence>
<feature type="region of interest" description="Disordered" evidence="1">
    <location>
        <begin position="1"/>
        <end position="21"/>
    </location>
</feature>
<protein>
    <recommendedName>
        <fullName evidence="3">Nucleoside-diphosphate kinase</fullName>
    </recommendedName>
</protein>
<name>A0A7S0ANU9_9DINO</name>
<dbReference type="Gene3D" id="3.30.70.141">
    <property type="entry name" value="Nucleoside diphosphate kinase-like domain"/>
    <property type="match status" value="1"/>
</dbReference>
<proteinExistence type="predicted"/>
<reference evidence="2" key="1">
    <citation type="submission" date="2021-01" db="EMBL/GenBank/DDBJ databases">
        <authorList>
            <person name="Corre E."/>
            <person name="Pelletier E."/>
            <person name="Niang G."/>
            <person name="Scheremetjew M."/>
            <person name="Finn R."/>
            <person name="Kale V."/>
            <person name="Holt S."/>
            <person name="Cochrane G."/>
            <person name="Meng A."/>
            <person name="Brown T."/>
            <person name="Cohen L."/>
        </authorList>
    </citation>
    <scope>NUCLEOTIDE SEQUENCE</scope>
    <source>
        <strain evidence="2">Pbaha01</strain>
    </source>
</reference>
<dbReference type="SUPFAM" id="SSF54919">
    <property type="entry name" value="Nucleoside diphosphate kinase, NDK"/>
    <property type="match status" value="1"/>
</dbReference>
<sequence length="334" mass="36569">MGQCPCGKRNPEASNPLLPHSEKGAAKVTNSAFVFIKPHAVTDKTKKLAKEGLESRGIKILKEGSLSGKVIDEKKLIDQHYYAIASKATILKPKDLNVPADKFQAQFGTTWQEALDSGKVFNAMDGCTELGIDADALDAEWAKAKAAKKLVKFGGGFYCGLIEIAGKDPLYIFNGFFMSMRAKFTKPGTEIYYYVVEWDPKALPWGDFRGKVLGPTDPAEAPADSLRGQILAKWKELGLSNAPNVGDNGMHASASPFEAFAERCNWLSVNMKDDPFGEQMLAAGLPESLIKDWSVDPQVKIEEGKKGSIFDALEDLDSKECLEKIMQLSKLNLN</sequence>
<organism evidence="2">
    <name type="scientific">Pyrodinium bahamense</name>
    <dbReference type="NCBI Taxonomy" id="73915"/>
    <lineage>
        <taxon>Eukaryota</taxon>
        <taxon>Sar</taxon>
        <taxon>Alveolata</taxon>
        <taxon>Dinophyceae</taxon>
        <taxon>Gonyaulacales</taxon>
        <taxon>Pyrocystaceae</taxon>
        <taxon>Pyrodinium</taxon>
    </lineage>
</organism>
<dbReference type="InterPro" id="IPR036850">
    <property type="entry name" value="NDK-like_dom_sf"/>
</dbReference>
<dbReference type="EMBL" id="HBEG01031604">
    <property type="protein sequence ID" value="CAD8369362.1"/>
    <property type="molecule type" value="Transcribed_RNA"/>
</dbReference>
<accession>A0A7S0ANU9</accession>
<evidence type="ECO:0008006" key="3">
    <source>
        <dbReference type="Google" id="ProtNLM"/>
    </source>
</evidence>
<gene>
    <name evidence="2" type="ORF">PBAH0796_LOCUS19338</name>
</gene>